<feature type="signal peptide" evidence="1">
    <location>
        <begin position="1"/>
        <end position="25"/>
    </location>
</feature>
<dbReference type="InterPro" id="IPR025711">
    <property type="entry name" value="PepSY"/>
</dbReference>
<gene>
    <name evidence="3" type="ORF">SIL87_17255</name>
</gene>
<organism evidence="3 4">
    <name type="scientific">Acidiphilium acidophilum</name>
    <name type="common">Thiobacillus acidophilus</name>
    <dbReference type="NCBI Taxonomy" id="76588"/>
    <lineage>
        <taxon>Bacteria</taxon>
        <taxon>Pseudomonadati</taxon>
        <taxon>Pseudomonadota</taxon>
        <taxon>Alphaproteobacteria</taxon>
        <taxon>Acetobacterales</taxon>
        <taxon>Acidocellaceae</taxon>
        <taxon>Acidiphilium</taxon>
    </lineage>
</organism>
<accession>A0AAW9DW50</accession>
<sequence>MKLSNPVRALGAMAILAAFVAPALAYTGQDLAGGAKISLDAAKATALKAQPGTVADQELEKESGGSGLRYSFDIKNGAVTHEVGIGAVTGAVLENSAEGPNAD</sequence>
<evidence type="ECO:0000259" key="2">
    <source>
        <dbReference type="Pfam" id="PF03413"/>
    </source>
</evidence>
<evidence type="ECO:0000313" key="4">
    <source>
        <dbReference type="Proteomes" id="UP001279553"/>
    </source>
</evidence>
<dbReference type="EMBL" id="JAWXYB010000018">
    <property type="protein sequence ID" value="MDX5932508.1"/>
    <property type="molecule type" value="Genomic_DNA"/>
</dbReference>
<reference evidence="3 4" key="1">
    <citation type="submission" date="2023-11" db="EMBL/GenBank/DDBJ databases">
        <title>MicrobeMod: A computational toolkit for identifying prokaryotic methylation and restriction-modification with nanopore sequencing.</title>
        <authorList>
            <person name="Crits-Christoph A."/>
            <person name="Kang S.C."/>
            <person name="Lee H."/>
            <person name="Ostrov N."/>
        </authorList>
    </citation>
    <scope>NUCLEOTIDE SEQUENCE [LARGE SCALE GENOMIC DNA]</scope>
    <source>
        <strain evidence="3 4">DSMZ 700</strain>
    </source>
</reference>
<protein>
    <submittedName>
        <fullName evidence="3">PepSY domain-containing protein</fullName>
    </submittedName>
</protein>
<dbReference type="RefSeq" id="WP_319615363.1">
    <property type="nucleotide sequence ID" value="NZ_JAWXYB010000018.1"/>
</dbReference>
<comment type="caution">
    <text evidence="3">The sequence shown here is derived from an EMBL/GenBank/DDBJ whole genome shotgun (WGS) entry which is preliminary data.</text>
</comment>
<dbReference type="Pfam" id="PF03413">
    <property type="entry name" value="PepSY"/>
    <property type="match status" value="1"/>
</dbReference>
<dbReference type="AlphaFoldDB" id="A0AAW9DW50"/>
<proteinExistence type="predicted"/>
<feature type="chain" id="PRO_5043801958" evidence="1">
    <location>
        <begin position="26"/>
        <end position="103"/>
    </location>
</feature>
<dbReference type="Proteomes" id="UP001279553">
    <property type="component" value="Unassembled WGS sequence"/>
</dbReference>
<evidence type="ECO:0000256" key="1">
    <source>
        <dbReference type="SAM" id="SignalP"/>
    </source>
</evidence>
<dbReference type="Gene3D" id="3.10.450.40">
    <property type="match status" value="1"/>
</dbReference>
<name>A0AAW9DW50_ACIAO</name>
<keyword evidence="4" id="KW-1185">Reference proteome</keyword>
<keyword evidence="1" id="KW-0732">Signal</keyword>
<evidence type="ECO:0000313" key="3">
    <source>
        <dbReference type="EMBL" id="MDX5932508.1"/>
    </source>
</evidence>
<feature type="domain" description="PepSY" evidence="2">
    <location>
        <begin position="36"/>
        <end position="94"/>
    </location>
</feature>